<evidence type="ECO:0008006" key="5">
    <source>
        <dbReference type="Google" id="ProtNLM"/>
    </source>
</evidence>
<sequence>MSIQQNRTQGRSPYWGVPVARAIPAFVVAAYLTFTENHSSQVSLFVFGSYAVVSGLFVAGLSARFVVERLTRRLFVLQGLIGVVLGAAALVFNTGGVPLFLYLVSLFGALTGFIELYSGLRSRNSAVVEQRLLAKDWLAAGVFTALLALVFLVIPLDVVTAIGLFGGYAVMLGLYLVIGGLSLRWGPQPTRHVSGTAPRTTESLNQETTS</sequence>
<evidence type="ECO:0000313" key="4">
    <source>
        <dbReference type="Proteomes" id="UP000306192"/>
    </source>
</evidence>
<comment type="caution">
    <text evidence="3">The sequence shown here is derived from an EMBL/GenBank/DDBJ whole genome shotgun (WGS) entry which is preliminary data.</text>
</comment>
<evidence type="ECO:0000256" key="2">
    <source>
        <dbReference type="SAM" id="Phobius"/>
    </source>
</evidence>
<feature type="transmembrane region" description="Helical" evidence="2">
    <location>
        <begin position="12"/>
        <end position="32"/>
    </location>
</feature>
<dbReference type="EMBL" id="QYRT01000001">
    <property type="protein sequence ID" value="TIH40886.1"/>
    <property type="molecule type" value="Genomic_DNA"/>
</dbReference>
<feature type="transmembrane region" description="Helical" evidence="2">
    <location>
        <begin position="137"/>
        <end position="156"/>
    </location>
</feature>
<keyword evidence="2" id="KW-0812">Transmembrane</keyword>
<name>A0A4T2CEC1_9MICO</name>
<proteinExistence type="predicted"/>
<evidence type="ECO:0000256" key="1">
    <source>
        <dbReference type="SAM" id="MobiDB-lite"/>
    </source>
</evidence>
<dbReference type="Proteomes" id="UP000306192">
    <property type="component" value="Unassembled WGS sequence"/>
</dbReference>
<reference evidence="3 4" key="1">
    <citation type="journal article" date="2019" name="Microorganisms">
        <title>Systematic Affiliation and Genome Analysis of Subtercola vilae DB165(T) with Particular Emphasis on Cold Adaptation of an Isolate from a High-Altitude Cold Volcano Lake.</title>
        <authorList>
            <person name="Villalobos A.S."/>
            <person name="Wiese J."/>
            <person name="Imhoff J.F."/>
            <person name="Dorador C."/>
            <person name="Keller A."/>
            <person name="Hentschel U."/>
        </authorList>
    </citation>
    <scope>NUCLEOTIDE SEQUENCE [LARGE SCALE GENOMIC DNA]</scope>
    <source>
        <strain evidence="3 4">DB165</strain>
    </source>
</reference>
<keyword evidence="4" id="KW-1185">Reference proteome</keyword>
<feature type="region of interest" description="Disordered" evidence="1">
    <location>
        <begin position="190"/>
        <end position="210"/>
    </location>
</feature>
<dbReference type="AlphaFoldDB" id="A0A4T2CEC1"/>
<feature type="transmembrane region" description="Helical" evidence="2">
    <location>
        <begin position="99"/>
        <end position="117"/>
    </location>
</feature>
<organism evidence="3 4">
    <name type="scientific">Subtercola vilae</name>
    <dbReference type="NCBI Taxonomy" id="2056433"/>
    <lineage>
        <taxon>Bacteria</taxon>
        <taxon>Bacillati</taxon>
        <taxon>Actinomycetota</taxon>
        <taxon>Actinomycetes</taxon>
        <taxon>Micrococcales</taxon>
        <taxon>Microbacteriaceae</taxon>
        <taxon>Subtercola</taxon>
    </lineage>
</organism>
<protein>
    <recommendedName>
        <fullName evidence="5">DUF308 domain-containing protein</fullName>
    </recommendedName>
</protein>
<evidence type="ECO:0000313" key="3">
    <source>
        <dbReference type="EMBL" id="TIH40886.1"/>
    </source>
</evidence>
<keyword evidence="2" id="KW-1133">Transmembrane helix</keyword>
<feature type="compositionally biased region" description="Polar residues" evidence="1">
    <location>
        <begin position="191"/>
        <end position="210"/>
    </location>
</feature>
<gene>
    <name evidence="3" type="ORF">D4765_00290</name>
</gene>
<feature type="transmembrane region" description="Helical" evidence="2">
    <location>
        <begin position="162"/>
        <end position="183"/>
    </location>
</feature>
<keyword evidence="2" id="KW-0472">Membrane</keyword>
<accession>A0A4T2CEC1</accession>
<feature type="transmembrane region" description="Helical" evidence="2">
    <location>
        <begin position="44"/>
        <end position="67"/>
    </location>
</feature>
<feature type="transmembrane region" description="Helical" evidence="2">
    <location>
        <begin position="74"/>
        <end position="93"/>
    </location>
</feature>